<dbReference type="EMBL" id="APPV01000011">
    <property type="protein sequence ID" value="ENV60176.1"/>
    <property type="molecule type" value="Genomic_DNA"/>
</dbReference>
<dbReference type="InterPro" id="IPR008900">
    <property type="entry name" value="Zot_N"/>
</dbReference>
<dbReference type="Proteomes" id="UP000018433">
    <property type="component" value="Unassembled WGS sequence"/>
</dbReference>
<dbReference type="Pfam" id="PF05707">
    <property type="entry name" value="Zot"/>
    <property type="match status" value="1"/>
</dbReference>
<feature type="compositionally biased region" description="Low complexity" evidence="1">
    <location>
        <begin position="274"/>
        <end position="293"/>
    </location>
</feature>
<keyword evidence="5" id="KW-1185">Reference proteome</keyword>
<keyword evidence="2" id="KW-0472">Membrane</keyword>
<organism evidence="4 5">
    <name type="scientific">Acinetobacter soli NIPH 2899</name>
    <dbReference type="NCBI Taxonomy" id="1217677"/>
    <lineage>
        <taxon>Bacteria</taxon>
        <taxon>Pseudomonadati</taxon>
        <taxon>Pseudomonadota</taxon>
        <taxon>Gammaproteobacteria</taxon>
        <taxon>Moraxellales</taxon>
        <taxon>Moraxellaceae</taxon>
        <taxon>Acinetobacter</taxon>
    </lineage>
</organism>
<evidence type="ECO:0000256" key="1">
    <source>
        <dbReference type="SAM" id="MobiDB-lite"/>
    </source>
</evidence>
<gene>
    <name evidence="4" type="ORF">F950_02738</name>
</gene>
<accession>A0ABN0JXJ4</accession>
<reference evidence="4 5" key="1">
    <citation type="submission" date="2013-02" db="EMBL/GenBank/DDBJ databases">
        <title>The Genome Sequence of Acinetobacter soli NIPH 2899.</title>
        <authorList>
            <consortium name="The Broad Institute Genome Sequencing Platform"/>
            <consortium name="The Broad Institute Genome Sequencing Center for Infectious Disease"/>
            <person name="Cerqueira G."/>
            <person name="Feldgarden M."/>
            <person name="Courvalin P."/>
            <person name="Perichon B."/>
            <person name="Grillot-Courvalin C."/>
            <person name="Clermont D."/>
            <person name="Rocha E."/>
            <person name="Yoon E.-J."/>
            <person name="Nemec A."/>
            <person name="Walker B."/>
            <person name="Young S.K."/>
            <person name="Zeng Q."/>
            <person name="Gargeya S."/>
            <person name="Fitzgerald M."/>
            <person name="Haas B."/>
            <person name="Abouelleil A."/>
            <person name="Alvarado L."/>
            <person name="Arachchi H.M."/>
            <person name="Berlin A.M."/>
            <person name="Chapman S.B."/>
            <person name="Dewar J."/>
            <person name="Goldberg J."/>
            <person name="Griggs A."/>
            <person name="Gujja S."/>
            <person name="Hansen M."/>
            <person name="Howarth C."/>
            <person name="Imamovic A."/>
            <person name="Larimer J."/>
            <person name="McCowan C."/>
            <person name="Murphy C."/>
            <person name="Neiman D."/>
            <person name="Pearson M."/>
            <person name="Priest M."/>
            <person name="Roberts A."/>
            <person name="Saif S."/>
            <person name="Shea T."/>
            <person name="Sisk P."/>
            <person name="Sykes S."/>
            <person name="Wortman J."/>
            <person name="Nusbaum C."/>
            <person name="Birren B."/>
        </authorList>
    </citation>
    <scope>NUCLEOTIDE SEQUENCE [LARGE SCALE GENOMIC DNA]</scope>
    <source>
        <strain evidence="4 5">NIPH 2899</strain>
    </source>
</reference>
<evidence type="ECO:0000259" key="3">
    <source>
        <dbReference type="Pfam" id="PF05707"/>
    </source>
</evidence>
<protein>
    <recommendedName>
        <fullName evidence="3">Zona occludens toxin N-terminal domain-containing protein</fullName>
    </recommendedName>
</protein>
<sequence length="471" mass="54565">MSIVISAPLGAGKTLYCMSEIDRISKAQPNRRIYTNIIGCSYPGTILIQSTTDKPFDWRDLPNGSVLVYDEAHEHPAFSKDDLLKTYQIDETPYLENIDKINARDDLKVKEKEELVRREKKNYELALLKAKEDILDIGRSLTLHRHFGIDIYFITQKPERLNNSVRASVTKHLILRRLFNLKASTIYEYVELQDQFGFSTIKNALSWKFWRFPKTMYKFYISAEEHPQRTNVPFGLYGWALISIALIGFGIFNAYNKNFLGLGKKQDQVEVKKQTSTSQQQTSTPSDPTITPDIQAKIDNCQKQLEWTYEQCRVTFDTAYDQKKKDEMLSRTQNDMQTISVKYNPNKPFETQNIQDSIQYDVTTKPVLAGCMTSKNGKLQGYTQQGTKLDVSQDDCKKIISGDRPFNYFSEQQNQQFQTQQNTNIQQQQTTKTMSPTEYAKYLQYLEEQNQSQNYVQDNLRHNPINGAHAL</sequence>
<evidence type="ECO:0000313" key="4">
    <source>
        <dbReference type="EMBL" id="ENV60176.1"/>
    </source>
</evidence>
<evidence type="ECO:0000313" key="5">
    <source>
        <dbReference type="Proteomes" id="UP000018433"/>
    </source>
</evidence>
<name>A0ABN0JXJ4_9GAMM</name>
<dbReference type="InterPro" id="IPR027417">
    <property type="entry name" value="P-loop_NTPase"/>
</dbReference>
<proteinExistence type="predicted"/>
<comment type="caution">
    <text evidence="4">The sequence shown here is derived from an EMBL/GenBank/DDBJ whole genome shotgun (WGS) entry which is preliminary data.</text>
</comment>
<evidence type="ECO:0000256" key="2">
    <source>
        <dbReference type="SAM" id="Phobius"/>
    </source>
</evidence>
<keyword evidence="2" id="KW-0812">Transmembrane</keyword>
<keyword evidence="2" id="KW-1133">Transmembrane helix</keyword>
<dbReference type="Gene3D" id="3.40.50.300">
    <property type="entry name" value="P-loop containing nucleotide triphosphate hydrolases"/>
    <property type="match status" value="1"/>
</dbReference>
<feature type="region of interest" description="Disordered" evidence="1">
    <location>
        <begin position="273"/>
        <end position="293"/>
    </location>
</feature>
<feature type="domain" description="Zona occludens toxin N-terminal" evidence="3">
    <location>
        <begin position="34"/>
        <end position="225"/>
    </location>
</feature>
<dbReference type="RefSeq" id="WP_004947942.1">
    <property type="nucleotide sequence ID" value="NZ_KB849643.1"/>
</dbReference>
<feature type="transmembrane region" description="Helical" evidence="2">
    <location>
        <begin position="236"/>
        <end position="255"/>
    </location>
</feature>